<evidence type="ECO:0000313" key="1">
    <source>
        <dbReference type="EMBL" id="XDJ68748.1"/>
    </source>
</evidence>
<gene>
    <name evidence="1" type="ORF">ABRY94_11795</name>
</gene>
<dbReference type="EMBL" id="CP158262">
    <property type="protein sequence ID" value="XDJ68748.1"/>
    <property type="molecule type" value="Genomic_DNA"/>
</dbReference>
<reference evidence="1" key="1">
    <citation type="submission" date="2024-05" db="EMBL/GenBank/DDBJ databases">
        <authorList>
            <person name="Luo Y.-C."/>
            <person name="Nicholds J."/>
            <person name="Mortimer T."/>
            <person name="Maboni G."/>
        </authorList>
    </citation>
    <scope>NUCLEOTIDE SEQUENCE</scope>
    <source>
        <strain evidence="1">144863</strain>
    </source>
</reference>
<evidence type="ECO:0008006" key="2">
    <source>
        <dbReference type="Google" id="ProtNLM"/>
    </source>
</evidence>
<name>A0AB39ESA9_9BURK</name>
<accession>A0AB39ESA9</accession>
<dbReference type="RefSeq" id="WP_368655408.1">
    <property type="nucleotide sequence ID" value="NZ_CP158262.1"/>
</dbReference>
<dbReference type="AlphaFoldDB" id="A0AB39ESA9"/>
<organism evidence="1">
    <name type="scientific">Castellaniella ginsengisoli</name>
    <dbReference type="NCBI Taxonomy" id="546114"/>
    <lineage>
        <taxon>Bacteria</taxon>
        <taxon>Pseudomonadati</taxon>
        <taxon>Pseudomonadota</taxon>
        <taxon>Betaproteobacteria</taxon>
        <taxon>Burkholderiales</taxon>
        <taxon>Alcaligenaceae</taxon>
        <taxon>Castellaniella</taxon>
    </lineage>
</organism>
<proteinExistence type="predicted"/>
<sequence length="77" mass="8299">MKINTDKQHRDVHAATVDQDVALRIIAERVAGKVGVSLDGTGVTWRAWVSARDTSTGILHDIKVEIIDDHTAKPAAG</sequence>
<protein>
    <recommendedName>
        <fullName evidence="2">Dodecin domain-containing protein</fullName>
    </recommendedName>
</protein>